<dbReference type="GO" id="GO:0043652">
    <property type="term" value="P:engulfment of apoptotic cell"/>
    <property type="evidence" value="ECO:0007669"/>
    <property type="project" value="TreeGrafter"/>
</dbReference>
<keyword evidence="5 7" id="KW-1133">Transmembrane helix</keyword>
<gene>
    <name evidence="10" type="primary">LOC106057663</name>
</gene>
<keyword evidence="6 7" id="KW-0472">Membrane</keyword>
<evidence type="ECO:0000256" key="4">
    <source>
        <dbReference type="ARBA" id="ARBA00022692"/>
    </source>
</evidence>
<feature type="transmembrane region" description="Helical" evidence="7">
    <location>
        <begin position="43"/>
        <end position="65"/>
    </location>
</feature>
<dbReference type="PANTHER" id="PTHR16024">
    <property type="entry name" value="XK-RELATED PROTEIN"/>
    <property type="match status" value="1"/>
</dbReference>
<dbReference type="Pfam" id="PF09815">
    <property type="entry name" value="XK-related"/>
    <property type="match status" value="1"/>
</dbReference>
<keyword evidence="4 7" id="KW-0812">Transmembrane</keyword>
<feature type="region of interest" description="Disordered" evidence="8">
    <location>
        <begin position="687"/>
        <end position="714"/>
    </location>
</feature>
<feature type="compositionally biased region" description="Polar residues" evidence="8">
    <location>
        <begin position="400"/>
        <end position="409"/>
    </location>
</feature>
<feature type="region of interest" description="Disordered" evidence="8">
    <location>
        <begin position="448"/>
        <end position="478"/>
    </location>
</feature>
<organism evidence="9 10">
    <name type="scientific">Biomphalaria glabrata</name>
    <name type="common">Bloodfluke planorb</name>
    <name type="synonym">Freshwater snail</name>
    <dbReference type="NCBI Taxonomy" id="6526"/>
    <lineage>
        <taxon>Eukaryota</taxon>
        <taxon>Metazoa</taxon>
        <taxon>Spiralia</taxon>
        <taxon>Lophotrochozoa</taxon>
        <taxon>Mollusca</taxon>
        <taxon>Gastropoda</taxon>
        <taxon>Heterobranchia</taxon>
        <taxon>Euthyneura</taxon>
        <taxon>Panpulmonata</taxon>
        <taxon>Hygrophila</taxon>
        <taxon>Lymnaeoidea</taxon>
        <taxon>Planorbidae</taxon>
        <taxon>Biomphalaria</taxon>
    </lineage>
</organism>
<reference evidence="10" key="1">
    <citation type="submission" date="2025-08" db="UniProtKB">
        <authorList>
            <consortium name="RefSeq"/>
        </authorList>
    </citation>
    <scope>IDENTIFICATION</scope>
</reference>
<dbReference type="RefSeq" id="XP_013070426.2">
    <property type="nucleotide sequence ID" value="XM_013214972.2"/>
</dbReference>
<feature type="transmembrane region" description="Helical" evidence="7">
    <location>
        <begin position="72"/>
        <end position="91"/>
    </location>
</feature>
<dbReference type="KEGG" id="bgt:106057663"/>
<evidence type="ECO:0000256" key="2">
    <source>
        <dbReference type="ARBA" id="ARBA00008789"/>
    </source>
</evidence>
<feature type="region of interest" description="Disordered" evidence="8">
    <location>
        <begin position="384"/>
        <end position="409"/>
    </location>
</feature>
<dbReference type="GeneID" id="106057663"/>
<feature type="transmembrane region" description="Helical" evidence="7">
    <location>
        <begin position="189"/>
        <end position="210"/>
    </location>
</feature>
<dbReference type="PANTHER" id="PTHR16024:SF6">
    <property type="entry name" value="XK-RELATED PROTEIN"/>
    <property type="match status" value="1"/>
</dbReference>
<keyword evidence="3" id="KW-1003">Cell membrane</keyword>
<feature type="region of interest" description="Disordered" evidence="8">
    <location>
        <begin position="971"/>
        <end position="1003"/>
    </location>
</feature>
<dbReference type="AlphaFoldDB" id="A0A9U8E2T7"/>
<dbReference type="OrthoDB" id="6356248at2759"/>
<feature type="region of interest" description="Disordered" evidence="8">
    <location>
        <begin position="1190"/>
        <end position="1226"/>
    </location>
</feature>
<dbReference type="GO" id="GO:0070782">
    <property type="term" value="P:phosphatidylserine exposure on apoptotic cell surface"/>
    <property type="evidence" value="ECO:0007669"/>
    <property type="project" value="TreeGrafter"/>
</dbReference>
<feature type="transmembrane region" description="Helical" evidence="7">
    <location>
        <begin position="12"/>
        <end position="37"/>
    </location>
</feature>
<feature type="compositionally biased region" description="Polar residues" evidence="8">
    <location>
        <begin position="1162"/>
        <end position="1171"/>
    </location>
</feature>
<evidence type="ECO:0000313" key="10">
    <source>
        <dbReference type="RefSeq" id="XP_013070426.2"/>
    </source>
</evidence>
<accession>A0A9U8E2T7</accession>
<dbReference type="OMA" id="NETHTFE"/>
<dbReference type="InterPro" id="IPR050895">
    <property type="entry name" value="XK-related_scramblase"/>
</dbReference>
<evidence type="ECO:0000256" key="6">
    <source>
        <dbReference type="ARBA" id="ARBA00023136"/>
    </source>
</evidence>
<dbReference type="GO" id="GO:1902742">
    <property type="term" value="P:apoptotic process involved in development"/>
    <property type="evidence" value="ECO:0007669"/>
    <property type="project" value="TreeGrafter"/>
</dbReference>
<protein>
    <recommendedName>
        <fullName evidence="7">XK-related protein</fullName>
    </recommendedName>
</protein>
<feature type="transmembrane region" description="Helical" evidence="7">
    <location>
        <begin position="148"/>
        <end position="168"/>
    </location>
</feature>
<keyword evidence="9" id="KW-1185">Reference proteome</keyword>
<sequence length="1226" mass="136778">MAKYYFTLIDIAVLFVSLITLILSICTDILICVQFMLDGQMLWSWLMVGFISLPSVLMNSFSLAWHVHDKTITPTVIFFHLLLIAPIHRYLKGILYGINSLKTRKVTLTQKALKEQSDATILRLFESFLECAPQLVLQCYIALYQRSVVWFVGISAACSLISLTWSMTSYTDSQRRVHPTKSGRRTIRLFLHWAWQLFVTASRIGALVFFAGTVHYWIFALIGCHWMIAFIWLSVMGTDFGTGPWEKWLFRLVCGFIYIFVFLNVNEGPSRWRITTYYVIVFLENTAMVVVFLVTGNGAEMVIPVSMIVFVAFFLGLMFMILYYDFLRRTGHKGHMKRFPSTNQRASVISGSSIETGSQVFSVESPSPVTVMQETVIDIDHDLTNSHNATNSSHHGRLSPVNSRYSGSESNRSQLSLQKVWQSGMISSSSSTSSSSLLSMVESINSGVHSPSIKSSRSHNSSSTLLPSRLPSSDSNAPLQNLQENLLESLHSVATDSQLYKSVSNKSPTLSRSSWARSSDLNRHSMVVEDFTVLGFDDSSSTDRKTSDSSSFSNQPKSLSPLNVSILWKDIHSRLRATIAATIAEATGNASSTESSPNKNHSISFAEDSLNSTRKTWNISHNNAFMESVSSFKEESSKQSMDSSRREALVSLPDIVEALDLISEISSPDKTFVNLLDCSVKSIHSQHEQSSLKTESSLHQSNGSKLNTSSYPEDSTLTLSKLGMKESTSFNKMQKQELLSSNLSPMKSPDHSEFFPLQRIGEDGSPFTDKELVHVMASSLQSYIGASSSYDSNAREGLALTLDDLQFDGETSPTQSAGMLKKSRSASSLFHDSTESSPASSASKMNQALSIQMSEKFSPNALKIIDIPSISNYTGSNSSRPKNESVPPHSLALRFIMDAYGSGTPVSNRSLHLSKSNSVCASLSCTPNEQRLSNRSDAPNWEGSSKFDVLHRSQNRQPLQVHELNRLDLPKSLSNRRSKSSYNVNDPSMKTRGAVSSTKKLSVHFSPSPTKEVKLVSCPQKKLSLVDSDSEVNYVAGHYWPPLCTEGDKEVHQKSLPIFSPHAIPSNYKSNRPSNMFANKSLSNLEYYFPKVTKTSQQNITHLPSHTHKMENLTDDELRTSARHVASYFSEALDTRQESRPIKHFSQPNLRVHHPRQPLQPLHNSPHFSPEYIQSNRSRIESLHGRQLATQNELSKSPRKVKHVSHSSHPDRLIVKPPLKHLPGNQ</sequence>
<feature type="region of interest" description="Disordered" evidence="8">
    <location>
        <begin position="809"/>
        <end position="846"/>
    </location>
</feature>
<feature type="compositionally biased region" description="Polar residues" evidence="8">
    <location>
        <begin position="980"/>
        <end position="1003"/>
    </location>
</feature>
<feature type="transmembrane region" description="Helical" evidence="7">
    <location>
        <begin position="216"/>
        <end position="236"/>
    </location>
</feature>
<comment type="subcellular location">
    <subcellularLocation>
        <location evidence="1">Cell membrane</location>
        <topology evidence="1">Multi-pass membrane protein</topology>
    </subcellularLocation>
    <subcellularLocation>
        <location evidence="7">Membrane</location>
        <topology evidence="7">Multi-pass membrane protein</topology>
    </subcellularLocation>
</comment>
<evidence type="ECO:0000256" key="1">
    <source>
        <dbReference type="ARBA" id="ARBA00004651"/>
    </source>
</evidence>
<feature type="transmembrane region" description="Helical" evidence="7">
    <location>
        <begin position="248"/>
        <end position="265"/>
    </location>
</feature>
<name>A0A9U8E2T7_BIOGL</name>
<dbReference type="GO" id="GO:0005886">
    <property type="term" value="C:plasma membrane"/>
    <property type="evidence" value="ECO:0007669"/>
    <property type="project" value="UniProtKB-SubCell"/>
</dbReference>
<feature type="transmembrane region" description="Helical" evidence="7">
    <location>
        <begin position="277"/>
        <end position="295"/>
    </location>
</feature>
<feature type="compositionally biased region" description="Polar residues" evidence="8">
    <location>
        <begin position="688"/>
        <end position="714"/>
    </location>
</feature>
<evidence type="ECO:0000256" key="3">
    <source>
        <dbReference type="ARBA" id="ARBA00022475"/>
    </source>
</evidence>
<feature type="compositionally biased region" description="Basic residues" evidence="8">
    <location>
        <begin position="1197"/>
        <end position="1206"/>
    </location>
</feature>
<dbReference type="InterPro" id="IPR018629">
    <property type="entry name" value="XK-rel"/>
</dbReference>
<feature type="region of interest" description="Disordered" evidence="8">
    <location>
        <begin position="1146"/>
        <end position="1171"/>
    </location>
</feature>
<evidence type="ECO:0000256" key="5">
    <source>
        <dbReference type="ARBA" id="ARBA00022989"/>
    </source>
</evidence>
<comment type="similarity">
    <text evidence="2 7">Belongs to the XK family.</text>
</comment>
<dbReference type="Proteomes" id="UP001165740">
    <property type="component" value="Chromosome 5"/>
</dbReference>
<evidence type="ECO:0000256" key="7">
    <source>
        <dbReference type="RuleBase" id="RU910716"/>
    </source>
</evidence>
<proteinExistence type="inferred from homology"/>
<feature type="transmembrane region" description="Helical" evidence="7">
    <location>
        <begin position="302"/>
        <end position="324"/>
    </location>
</feature>
<evidence type="ECO:0000256" key="8">
    <source>
        <dbReference type="SAM" id="MobiDB-lite"/>
    </source>
</evidence>
<evidence type="ECO:0000313" key="9">
    <source>
        <dbReference type="Proteomes" id="UP001165740"/>
    </source>
</evidence>